<keyword evidence="4" id="KW-1185">Reference proteome</keyword>
<organism evidence="4 5">
    <name type="scientific">Syphacia muris</name>
    <dbReference type="NCBI Taxonomy" id="451379"/>
    <lineage>
        <taxon>Eukaryota</taxon>
        <taxon>Metazoa</taxon>
        <taxon>Ecdysozoa</taxon>
        <taxon>Nematoda</taxon>
        <taxon>Chromadorea</taxon>
        <taxon>Rhabditida</taxon>
        <taxon>Spirurina</taxon>
        <taxon>Oxyuridomorpha</taxon>
        <taxon>Oxyuroidea</taxon>
        <taxon>Oxyuridae</taxon>
        <taxon>Syphacia</taxon>
    </lineage>
</organism>
<feature type="region of interest" description="Disordered" evidence="3">
    <location>
        <begin position="18"/>
        <end position="55"/>
    </location>
</feature>
<dbReference type="STRING" id="451379.A0A158R4Z3"/>
<protein>
    <recommendedName>
        <fullName evidence="2">WD repeat-containing protein 79</fullName>
    </recommendedName>
</protein>
<dbReference type="SMART" id="SM00320">
    <property type="entry name" value="WD40"/>
    <property type="match status" value="6"/>
</dbReference>
<dbReference type="SUPFAM" id="SSF50978">
    <property type="entry name" value="WD40 repeat-like"/>
    <property type="match status" value="1"/>
</dbReference>
<evidence type="ECO:0000256" key="3">
    <source>
        <dbReference type="SAM" id="MobiDB-lite"/>
    </source>
</evidence>
<evidence type="ECO:0000256" key="2">
    <source>
        <dbReference type="ARBA" id="ARBA00041558"/>
    </source>
</evidence>
<dbReference type="GO" id="GO:0015030">
    <property type="term" value="C:Cajal body"/>
    <property type="evidence" value="ECO:0007669"/>
    <property type="project" value="TreeGrafter"/>
</dbReference>
<dbReference type="InterPro" id="IPR001680">
    <property type="entry name" value="WD40_rpt"/>
</dbReference>
<accession>A0A158R4Z3</accession>
<comment type="similarity">
    <text evidence="1">Belongs to the TCAB1 family.</text>
</comment>
<dbReference type="AlphaFoldDB" id="A0A158R4Z3"/>
<dbReference type="GO" id="GO:0030576">
    <property type="term" value="P:Cajal body organization"/>
    <property type="evidence" value="ECO:0007669"/>
    <property type="project" value="TreeGrafter"/>
</dbReference>
<reference evidence="5" key="1">
    <citation type="submission" date="2016-04" db="UniProtKB">
        <authorList>
            <consortium name="WormBaseParasite"/>
        </authorList>
    </citation>
    <scope>IDENTIFICATION</scope>
</reference>
<dbReference type="PANTHER" id="PTHR13211">
    <property type="entry name" value="TELOMERASE CAJAL BODY PROTEIN 1"/>
    <property type="match status" value="1"/>
</dbReference>
<name>A0A158R4Z3_9BILA</name>
<dbReference type="Proteomes" id="UP000046393">
    <property type="component" value="Unplaced"/>
</dbReference>
<proteinExistence type="inferred from homology"/>
<dbReference type="Gene3D" id="2.130.10.10">
    <property type="entry name" value="YVTN repeat-like/Quinoprotein amine dehydrogenase"/>
    <property type="match status" value="2"/>
</dbReference>
<dbReference type="PANTHER" id="PTHR13211:SF0">
    <property type="entry name" value="TELOMERASE CAJAL BODY PROTEIN 1"/>
    <property type="match status" value="1"/>
</dbReference>
<dbReference type="WBParaSite" id="SMUV_0000497901-mRNA-1">
    <property type="protein sequence ID" value="SMUV_0000497901-mRNA-1"/>
    <property type="gene ID" value="SMUV_0000497901"/>
</dbReference>
<dbReference type="GO" id="GO:0003723">
    <property type="term" value="F:RNA binding"/>
    <property type="evidence" value="ECO:0007669"/>
    <property type="project" value="TreeGrafter"/>
</dbReference>
<dbReference type="InterPro" id="IPR015943">
    <property type="entry name" value="WD40/YVTN_repeat-like_dom_sf"/>
</dbReference>
<dbReference type="Pfam" id="PF00400">
    <property type="entry name" value="WD40"/>
    <property type="match status" value="2"/>
</dbReference>
<evidence type="ECO:0000313" key="4">
    <source>
        <dbReference type="Proteomes" id="UP000046393"/>
    </source>
</evidence>
<feature type="compositionally biased region" description="Polar residues" evidence="3">
    <location>
        <begin position="21"/>
        <end position="50"/>
    </location>
</feature>
<evidence type="ECO:0000256" key="1">
    <source>
        <dbReference type="ARBA" id="ARBA00038279"/>
    </source>
</evidence>
<evidence type="ECO:0000313" key="5">
    <source>
        <dbReference type="WBParaSite" id="SMUV_0000497901-mRNA-1"/>
    </source>
</evidence>
<dbReference type="InterPro" id="IPR036322">
    <property type="entry name" value="WD40_repeat_dom_sf"/>
</dbReference>
<sequence>MDITAAVEELIEQLLRETSETTEGTLISDNNEGASSSNDLQNDNGSSASAKNKKTNFKQMRKGMGFLLSQLREHDTQPTSIKQAIKRPADKQLSKDEFLSEYSVNLKYSNKKKKLYPDFNLTAGHEIYRENNAFFAIAPKFGFSLDSACNNYIKCCKWNADGTVLATSSQDRKLRIFTLESGNLHQVHLAQTIPLGNLIYDICWNPLFNLLATSSKDQPIHCWSLGGTRVISFRGINEQVDDELDSAQSLCFSSNGMRLYAGYKKVIRIFDINRPGRQQKEIKTWSKLFILGSLSAETISAKEAGGQKSIISCISMNPIMSGVYAAASYGKSLALYSELSPNAECVFDACANGITHLRYSNDGNILFASGRKENFISCWDLRFPGKLLACLERPCNTNQRIYFDLEGSNRYLFSGSSNGAIFIFDISLIGCSSLNFTSYAIQAHKSVLSGISVHPELPLIATCSGQRIYPMPDFDETSDETSEYESLRHIEDLDNSLALWSFI</sequence>
<dbReference type="InterPro" id="IPR051150">
    <property type="entry name" value="SWT21/TCAB1_mRNA_Telomere"/>
</dbReference>